<reference evidence="2 3" key="2">
    <citation type="submission" date="2009-03" db="EMBL/GenBank/DDBJ databases">
        <title>Draft genome sequence of Roseburia inulinivorans (DSM 16841).</title>
        <authorList>
            <person name="Sudarsanam P."/>
            <person name="Ley R."/>
            <person name="Guruge J."/>
            <person name="Turnbaugh P.J."/>
            <person name="Mahowald M."/>
            <person name="Liep D."/>
            <person name="Gordon J."/>
        </authorList>
    </citation>
    <scope>NUCLEOTIDE SEQUENCE [LARGE SCALE GENOMIC DNA]</scope>
    <source>
        <strain evidence="2 3">DSM 16841</strain>
    </source>
</reference>
<evidence type="ECO:0000313" key="3">
    <source>
        <dbReference type="Proteomes" id="UP000003561"/>
    </source>
</evidence>
<dbReference type="Gene3D" id="3.90.350.10">
    <property type="entry name" value="Transposase Inhibitor Protein From Tn5, Chain A, domain 1"/>
    <property type="match status" value="1"/>
</dbReference>
<gene>
    <name evidence="2" type="ORF">ROSEINA2194_04303</name>
</gene>
<evidence type="ECO:0000259" key="1">
    <source>
        <dbReference type="Pfam" id="PF13546"/>
    </source>
</evidence>
<dbReference type="Pfam" id="PF13546">
    <property type="entry name" value="DDE_5"/>
    <property type="match status" value="1"/>
</dbReference>
<dbReference type="EMBL" id="ACFY01000170">
    <property type="protein sequence ID" value="EEG91826.1"/>
    <property type="molecule type" value="Genomic_DNA"/>
</dbReference>
<comment type="caution">
    <text evidence="2">The sequence shown here is derived from an EMBL/GenBank/DDBJ whole genome shotgun (WGS) entry which is preliminary data.</text>
</comment>
<sequence>MKPSGFDIIELFRNNYKLEAHAMNKSITQATQDDKQISKSIKRFFTRFHISSALKVSNTYKKKGIPVTEIFQYLFLLIFSNRSMYMNLITGRNTPGFAKDTVYRFMKMIQINWIRFTTILSSRIIKEAIIPLDSKDRTNVFIIDDSMFERNRSKKVELLAKIYDHAKHKYRFGFRMLTLGWSDGSTFLPVNSILLSTENKKNRINEAVKADKRTFGYKRRKLSMEKGTSAMLSLLNTAKRAAIPAKYVLFDSWFSSPSTLHAVKGIGYDVIGMAKKTPKMFFRYNGEDMSLVSIYNRNKKRRGKSRYLLSVMVDVVKNGEIIPAKVVYVRNRNKRKEYLCLISTDINLTENEIIRIYGKRWDIEVFFKVCKSYLNLSRECNSLSYDAMTVHTAVVFTRYMMLSLESRESNDSRSLGELFLYFSDELSDITWIQAFQMLLQMFWTMFEENTELSDEKINEMMETFMNALPVMLKTQLHAA</sequence>
<accession>C0FZV6</accession>
<dbReference type="InterPro" id="IPR012337">
    <property type="entry name" value="RNaseH-like_sf"/>
</dbReference>
<dbReference type="Pfam" id="PF04693">
    <property type="entry name" value="DDE_Tnp_2"/>
    <property type="match status" value="1"/>
</dbReference>
<reference evidence="2 3" key="1">
    <citation type="submission" date="2009-02" db="EMBL/GenBank/DDBJ databases">
        <authorList>
            <person name="Fulton L."/>
            <person name="Clifton S."/>
            <person name="Fulton B."/>
            <person name="Xu J."/>
            <person name="Minx P."/>
            <person name="Pepin K.H."/>
            <person name="Johnson M."/>
            <person name="Bhonagiri V."/>
            <person name="Nash W.E."/>
            <person name="Mardis E.R."/>
            <person name="Wilson R.K."/>
        </authorList>
    </citation>
    <scope>NUCLEOTIDE SEQUENCE [LARGE SCALE GENOMIC DNA]</scope>
    <source>
        <strain evidence="2 3">DSM 16841</strain>
    </source>
</reference>
<dbReference type="Proteomes" id="UP000003561">
    <property type="component" value="Unassembled WGS sequence"/>
</dbReference>
<dbReference type="InterPro" id="IPR038721">
    <property type="entry name" value="IS701-like_DDE_dom"/>
</dbReference>
<feature type="domain" description="Transposase IS701-like DDE" evidence="1">
    <location>
        <begin position="98"/>
        <end position="295"/>
    </location>
</feature>
<dbReference type="AlphaFoldDB" id="C0FZV6"/>
<proteinExistence type="predicted"/>
<dbReference type="SUPFAM" id="SSF53098">
    <property type="entry name" value="Ribonuclease H-like"/>
    <property type="match status" value="1"/>
</dbReference>
<name>C0FZV6_9FIRM</name>
<dbReference type="InterPro" id="IPR006783">
    <property type="entry name" value="Transposase_ISC1217"/>
</dbReference>
<dbReference type="eggNOG" id="COG3385">
    <property type="taxonomic scope" value="Bacteria"/>
</dbReference>
<evidence type="ECO:0000313" key="2">
    <source>
        <dbReference type="EMBL" id="EEG91826.1"/>
    </source>
</evidence>
<protein>
    <submittedName>
        <fullName evidence="2">Transposase, IS4 family</fullName>
    </submittedName>
</protein>
<organism evidence="2 3">
    <name type="scientific">Roseburia inulinivorans DSM 16841</name>
    <dbReference type="NCBI Taxonomy" id="622312"/>
    <lineage>
        <taxon>Bacteria</taxon>
        <taxon>Bacillati</taxon>
        <taxon>Bacillota</taxon>
        <taxon>Clostridia</taxon>
        <taxon>Lachnospirales</taxon>
        <taxon>Lachnospiraceae</taxon>
        <taxon>Roseburia</taxon>
    </lineage>
</organism>